<dbReference type="RefSeq" id="WP_027270407.1">
    <property type="nucleotide sequence ID" value="NZ_CAAAJE010000007.1"/>
</dbReference>
<dbReference type="PRINTS" id="PR00419">
    <property type="entry name" value="ADXRDTASE"/>
</dbReference>
<proteinExistence type="predicted"/>
<dbReference type="EMBL" id="LNYV01000028">
    <property type="protein sequence ID" value="KTD57137.1"/>
    <property type="molecule type" value="Genomic_DNA"/>
</dbReference>
<dbReference type="OrthoDB" id="5287468at2"/>
<dbReference type="InterPro" id="IPR050281">
    <property type="entry name" value="Flavin_monoamine_oxidase"/>
</dbReference>
<dbReference type="STRING" id="28087.Lsai_1741"/>
<protein>
    <submittedName>
        <fullName evidence="1">Protoporphyrinogen oxidase</fullName>
    </submittedName>
</protein>
<dbReference type="SUPFAM" id="SSF51905">
    <property type="entry name" value="FAD/NAD(P)-binding domain"/>
    <property type="match status" value="1"/>
</dbReference>
<dbReference type="Gene3D" id="1.10.405.20">
    <property type="match status" value="1"/>
</dbReference>
<dbReference type="PANTHER" id="PTHR10742:SF410">
    <property type="entry name" value="LYSINE-SPECIFIC HISTONE DEMETHYLASE 2"/>
    <property type="match status" value="1"/>
</dbReference>
<dbReference type="Gene3D" id="3.30.70.1990">
    <property type="match status" value="1"/>
</dbReference>
<evidence type="ECO:0000313" key="1">
    <source>
        <dbReference type="EMBL" id="KTD57137.1"/>
    </source>
</evidence>
<dbReference type="PANTHER" id="PTHR10742">
    <property type="entry name" value="FLAVIN MONOAMINE OXIDASE"/>
    <property type="match status" value="1"/>
</dbReference>
<dbReference type="Proteomes" id="UP000054621">
    <property type="component" value="Unassembled WGS sequence"/>
</dbReference>
<name>A0A0W0YJQ4_9GAMM</name>
<comment type="caution">
    <text evidence="1">The sequence shown here is derived from an EMBL/GenBank/DDBJ whole genome shotgun (WGS) entry which is preliminary data.</text>
</comment>
<dbReference type="InterPro" id="IPR036188">
    <property type="entry name" value="FAD/NAD-bd_sf"/>
</dbReference>
<organism evidence="1 2">
    <name type="scientific">Legionella sainthelensi</name>
    <dbReference type="NCBI Taxonomy" id="28087"/>
    <lineage>
        <taxon>Bacteria</taxon>
        <taxon>Pseudomonadati</taxon>
        <taxon>Pseudomonadota</taxon>
        <taxon>Gammaproteobacteria</taxon>
        <taxon>Legionellales</taxon>
        <taxon>Legionellaceae</taxon>
        <taxon>Legionella</taxon>
    </lineage>
</organism>
<dbReference type="Pfam" id="PF13450">
    <property type="entry name" value="NAD_binding_8"/>
    <property type="match status" value="1"/>
</dbReference>
<sequence length="483" mass="55042">MKILNKVDTIIIGAGPSGLSAANVLKKHEKSVFILEKEAQAGGKCHTFTDPLDKNNKTEWGAALIAPNYGKVIDKMQEKRLAWEQVLPSDLSTVPFDKNLSQMSLLEKGFWGVKFANEILVFAQHAKRYQQLRDKHLDLPEDYKIAFRDFAKKFNLEKINEFSYLFVPAFGYGLMEECPAYAVLEYYGTMTLPDLIIPKLFGMQGLRGVKNGFQELMEATAADFNISYNSSIQSIIRNDKGITVIFESDDGLQSISANSLVLAISPLHWPSLGMKLTETEQKCVDNLSWYQYPVAVVKLHGYPANHYYEYEGLTAAGLEHLALITTRDNRDNPQDGRLCTAYINLKLSQQNTRTDFVFTPEKIKQLKAELMKVPGVTDVDILETKVWKDYMSTLPWELRLELDKNQMHAQTLYVGPYTLGGFEDVACVWEQSHKATKEYLLHKQPKPSSLRKEVNRNLFFFTSEYQKPYDGRDITATYHHSLS</sequence>
<evidence type="ECO:0000313" key="2">
    <source>
        <dbReference type="Proteomes" id="UP000054621"/>
    </source>
</evidence>
<accession>A0A0W0YJQ4</accession>
<dbReference type="GO" id="GO:0016491">
    <property type="term" value="F:oxidoreductase activity"/>
    <property type="evidence" value="ECO:0007669"/>
    <property type="project" value="TreeGrafter"/>
</dbReference>
<dbReference type="eggNOG" id="COG1232">
    <property type="taxonomic scope" value="Bacteria"/>
</dbReference>
<reference evidence="1 2" key="1">
    <citation type="submission" date="2015-11" db="EMBL/GenBank/DDBJ databases">
        <title>Genomic analysis of 38 Legionella species identifies large and diverse effector repertoires.</title>
        <authorList>
            <person name="Burstein D."/>
            <person name="Amaro F."/>
            <person name="Zusman T."/>
            <person name="Lifshitz Z."/>
            <person name="Cohen O."/>
            <person name="Gilbert J.A."/>
            <person name="Pupko T."/>
            <person name="Shuman H.A."/>
            <person name="Segal G."/>
        </authorList>
    </citation>
    <scope>NUCLEOTIDE SEQUENCE [LARGE SCALE GENOMIC DNA]</scope>
    <source>
        <strain evidence="1 2">Mt.St.Helens-4</strain>
    </source>
</reference>
<dbReference type="PATRIC" id="fig|28087.4.peg.1865"/>
<gene>
    <name evidence="1" type="primary">hemG</name>
    <name evidence="1" type="ORF">Lsai_1741</name>
</gene>
<dbReference type="Gene3D" id="3.50.50.60">
    <property type="entry name" value="FAD/NAD(P)-binding domain"/>
    <property type="match status" value="1"/>
</dbReference>
<dbReference type="AlphaFoldDB" id="A0A0W0YJQ4"/>